<accession>A0A1V0TVH1</accession>
<reference evidence="1 2" key="1">
    <citation type="submission" date="2017-04" db="EMBL/GenBank/DDBJ databases">
        <title>Complete Genome Sequence of Streptomyces gilvosporeus F607, a Capable Producer of Natamycin.</title>
        <authorList>
            <person name="Zong G."/>
            <person name="Zhong C."/>
            <person name="Fu J."/>
            <person name="Qin R."/>
            <person name="Cao G."/>
        </authorList>
    </citation>
    <scope>NUCLEOTIDE SEQUENCE [LARGE SCALE GENOMIC DNA]</scope>
    <source>
        <strain evidence="1 2">F607</strain>
    </source>
</reference>
<proteinExistence type="predicted"/>
<dbReference type="Proteomes" id="UP000192726">
    <property type="component" value="Chromosome"/>
</dbReference>
<keyword evidence="2" id="KW-1185">Reference proteome</keyword>
<evidence type="ECO:0000313" key="2">
    <source>
        <dbReference type="Proteomes" id="UP000192726"/>
    </source>
</evidence>
<dbReference type="EMBL" id="CP020569">
    <property type="protein sequence ID" value="ARF56955.1"/>
    <property type="molecule type" value="Genomic_DNA"/>
</dbReference>
<evidence type="ECO:0000313" key="1">
    <source>
        <dbReference type="EMBL" id="ARF56955.1"/>
    </source>
</evidence>
<protein>
    <submittedName>
        <fullName evidence="1">Uncharacterized protein</fullName>
    </submittedName>
</protein>
<sequence length="142" mass="15681">MPRMLTGTGRVTVFPLLHLWPDIYGAVAYTTTGHFGVEAVVGYVPVPEVPDIHLMDAAARHTAHTTEWVLCTGWSSRVVPKPGTLDLRDTEWALEVDGSSKPEKVVYGHQQLHVGRMTLKDPEIMPRVRGLLEARMGDLATV</sequence>
<name>A0A1V0TVH1_9ACTN</name>
<dbReference type="AlphaFoldDB" id="A0A1V0TVH1"/>
<dbReference type="KEGG" id="sgv:B1H19_24765"/>
<gene>
    <name evidence="1" type="ORF">B1H19_24765</name>
</gene>
<organism evidence="1 2">
    <name type="scientific">Streptomyces gilvosporeus</name>
    <dbReference type="NCBI Taxonomy" id="553510"/>
    <lineage>
        <taxon>Bacteria</taxon>
        <taxon>Bacillati</taxon>
        <taxon>Actinomycetota</taxon>
        <taxon>Actinomycetes</taxon>
        <taxon>Kitasatosporales</taxon>
        <taxon>Streptomycetaceae</taxon>
        <taxon>Streptomyces</taxon>
    </lineage>
</organism>